<keyword evidence="3" id="KW-1185">Reference proteome</keyword>
<name>A0A8H2ZKZ3_9HELO</name>
<feature type="compositionally biased region" description="Basic and acidic residues" evidence="1">
    <location>
        <begin position="131"/>
        <end position="144"/>
    </location>
</feature>
<proteinExistence type="predicted"/>
<dbReference type="AlphaFoldDB" id="A0A8H2ZKZ3"/>
<evidence type="ECO:0000313" key="2">
    <source>
        <dbReference type="EMBL" id="CAD6439293.1"/>
    </source>
</evidence>
<evidence type="ECO:0000256" key="1">
    <source>
        <dbReference type="SAM" id="MobiDB-lite"/>
    </source>
</evidence>
<feature type="region of interest" description="Disordered" evidence="1">
    <location>
        <begin position="64"/>
        <end position="108"/>
    </location>
</feature>
<feature type="region of interest" description="Disordered" evidence="1">
    <location>
        <begin position="131"/>
        <end position="153"/>
    </location>
</feature>
<dbReference type="EMBL" id="CAJHIA010000002">
    <property type="protein sequence ID" value="CAD6439293.1"/>
    <property type="molecule type" value="Genomic_DNA"/>
</dbReference>
<gene>
    <name evidence="2" type="ORF">SCLTRI_LOCUS142</name>
</gene>
<organism evidence="2 3">
    <name type="scientific">Sclerotinia trifoliorum</name>
    <dbReference type="NCBI Taxonomy" id="28548"/>
    <lineage>
        <taxon>Eukaryota</taxon>
        <taxon>Fungi</taxon>
        <taxon>Dikarya</taxon>
        <taxon>Ascomycota</taxon>
        <taxon>Pezizomycotina</taxon>
        <taxon>Leotiomycetes</taxon>
        <taxon>Helotiales</taxon>
        <taxon>Sclerotiniaceae</taxon>
        <taxon>Sclerotinia</taxon>
    </lineage>
</organism>
<dbReference type="Proteomes" id="UP000624404">
    <property type="component" value="Unassembled WGS sequence"/>
</dbReference>
<comment type="caution">
    <text evidence="2">The sequence shown here is derived from an EMBL/GenBank/DDBJ whole genome shotgun (WGS) entry which is preliminary data.</text>
</comment>
<protein>
    <submittedName>
        <fullName evidence="2">Af9c6431-f956-4c2b-8e78-cc31537f0e04</fullName>
    </submittedName>
</protein>
<dbReference type="OrthoDB" id="5424905at2759"/>
<sequence>MKCLKDRGICKEAEKIQANEVEARIEEMLRGEWTVTEYRPEESIVNHNDNLIAEASIRISETREGAISNHGDGSTKTSSSTFGINRNPINALLNPTAPTQSQQLSSVGSSSVVISSGAGLSSSGQDFIAGEHAEFGSRGEKRGLESQLGGSSA</sequence>
<feature type="compositionally biased region" description="Polar residues" evidence="1">
    <location>
        <begin position="71"/>
        <end position="88"/>
    </location>
</feature>
<evidence type="ECO:0000313" key="3">
    <source>
        <dbReference type="Proteomes" id="UP000624404"/>
    </source>
</evidence>
<accession>A0A8H2ZKZ3</accession>
<reference evidence="2" key="1">
    <citation type="submission" date="2020-10" db="EMBL/GenBank/DDBJ databases">
        <authorList>
            <person name="Kusch S."/>
        </authorList>
    </citation>
    <scope>NUCLEOTIDE SEQUENCE</scope>
    <source>
        <strain evidence="2">SwB9</strain>
    </source>
</reference>